<dbReference type="EMBL" id="BGZK01000786">
    <property type="protein sequence ID" value="GBP60365.1"/>
    <property type="molecule type" value="Genomic_DNA"/>
</dbReference>
<name>A0A4C1XDV2_EUMVA</name>
<evidence type="ECO:0000256" key="1">
    <source>
        <dbReference type="SAM" id="MobiDB-lite"/>
    </source>
</evidence>
<organism evidence="2 3">
    <name type="scientific">Eumeta variegata</name>
    <name type="common">Bagworm moth</name>
    <name type="synonym">Eumeta japonica</name>
    <dbReference type="NCBI Taxonomy" id="151549"/>
    <lineage>
        <taxon>Eukaryota</taxon>
        <taxon>Metazoa</taxon>
        <taxon>Ecdysozoa</taxon>
        <taxon>Arthropoda</taxon>
        <taxon>Hexapoda</taxon>
        <taxon>Insecta</taxon>
        <taxon>Pterygota</taxon>
        <taxon>Neoptera</taxon>
        <taxon>Endopterygota</taxon>
        <taxon>Lepidoptera</taxon>
        <taxon>Glossata</taxon>
        <taxon>Ditrysia</taxon>
        <taxon>Tineoidea</taxon>
        <taxon>Psychidae</taxon>
        <taxon>Oiketicinae</taxon>
        <taxon>Eumeta</taxon>
    </lineage>
</organism>
<feature type="region of interest" description="Disordered" evidence="1">
    <location>
        <begin position="1"/>
        <end position="37"/>
    </location>
</feature>
<feature type="compositionally biased region" description="Basic and acidic residues" evidence="1">
    <location>
        <begin position="96"/>
        <end position="108"/>
    </location>
</feature>
<accession>A0A4C1XDV2</accession>
<reference evidence="2 3" key="1">
    <citation type="journal article" date="2019" name="Commun. Biol.">
        <title>The bagworm genome reveals a unique fibroin gene that provides high tensile strength.</title>
        <authorList>
            <person name="Kono N."/>
            <person name="Nakamura H."/>
            <person name="Ohtoshi R."/>
            <person name="Tomita M."/>
            <person name="Numata K."/>
            <person name="Arakawa K."/>
        </authorList>
    </citation>
    <scope>NUCLEOTIDE SEQUENCE [LARGE SCALE GENOMIC DNA]</scope>
</reference>
<proteinExistence type="predicted"/>
<protein>
    <submittedName>
        <fullName evidence="2">Uncharacterized protein</fullName>
    </submittedName>
</protein>
<dbReference type="AlphaFoldDB" id="A0A4C1XDV2"/>
<dbReference type="Proteomes" id="UP000299102">
    <property type="component" value="Unassembled WGS sequence"/>
</dbReference>
<feature type="compositionally biased region" description="Acidic residues" evidence="1">
    <location>
        <begin position="119"/>
        <end position="128"/>
    </location>
</feature>
<gene>
    <name evidence="2" type="ORF">EVAR_91400_1</name>
</gene>
<feature type="region of interest" description="Disordered" evidence="1">
    <location>
        <begin position="96"/>
        <end position="128"/>
    </location>
</feature>
<feature type="compositionally biased region" description="Basic and acidic residues" evidence="1">
    <location>
        <begin position="1"/>
        <end position="22"/>
    </location>
</feature>
<evidence type="ECO:0000313" key="2">
    <source>
        <dbReference type="EMBL" id="GBP60365.1"/>
    </source>
</evidence>
<sequence>MLSEAPKIKNEDRKRKNKDTLERVCGGGTRATPSAKRTTLGRFAGVETTSLRHMRMEFRVACPVSRSASCLVNGRAESKARSEQKLINGILIERQQKRDRVSEGEKNRQQQAQGRNAEQESDLDILVA</sequence>
<comment type="caution">
    <text evidence="2">The sequence shown here is derived from an EMBL/GenBank/DDBJ whole genome shotgun (WGS) entry which is preliminary data.</text>
</comment>
<evidence type="ECO:0000313" key="3">
    <source>
        <dbReference type="Proteomes" id="UP000299102"/>
    </source>
</evidence>
<keyword evidence="3" id="KW-1185">Reference proteome</keyword>